<dbReference type="Proteomes" id="UP000247498">
    <property type="component" value="Unassembled WGS sequence"/>
</dbReference>
<name>A0A2V0PD63_9CHLO</name>
<evidence type="ECO:0000256" key="2">
    <source>
        <dbReference type="ARBA" id="ARBA00012536"/>
    </source>
</evidence>
<dbReference type="OrthoDB" id="512920at2759"/>
<feature type="compositionally biased region" description="Pro residues" evidence="7">
    <location>
        <begin position="1354"/>
        <end position="1366"/>
    </location>
</feature>
<feature type="region of interest" description="Disordered" evidence="7">
    <location>
        <begin position="505"/>
        <end position="542"/>
    </location>
</feature>
<dbReference type="GO" id="GO:0046524">
    <property type="term" value="F:sucrose-phosphate synthase activity"/>
    <property type="evidence" value="ECO:0007669"/>
    <property type="project" value="UniProtKB-EC"/>
</dbReference>
<comment type="catalytic activity">
    <reaction evidence="6">
        <text>beta-D-fructose 6-phosphate + UDP-alpha-D-glucose = sucrose 6(F)-phosphate + UDP + H(+)</text>
        <dbReference type="Rhea" id="RHEA:22172"/>
        <dbReference type="ChEBI" id="CHEBI:15378"/>
        <dbReference type="ChEBI" id="CHEBI:57634"/>
        <dbReference type="ChEBI" id="CHEBI:57723"/>
        <dbReference type="ChEBI" id="CHEBI:58223"/>
        <dbReference type="ChEBI" id="CHEBI:58885"/>
        <dbReference type="EC" id="2.4.1.14"/>
    </reaction>
</comment>
<feature type="compositionally biased region" description="Gly residues" evidence="7">
    <location>
        <begin position="582"/>
        <end position="598"/>
    </location>
</feature>
<comment type="similarity">
    <text evidence="1">Belongs to the glycosyltransferase 1 family.</text>
</comment>
<gene>
    <name evidence="10" type="ORF">Rsub_10216</name>
</gene>
<dbReference type="Pfam" id="PF00862">
    <property type="entry name" value="GT-B_Sucrose_synth"/>
    <property type="match status" value="1"/>
</dbReference>
<feature type="domain" description="Sucrose synthase first GT-B" evidence="9">
    <location>
        <begin position="241"/>
        <end position="471"/>
    </location>
</feature>
<reference evidence="10 11" key="1">
    <citation type="journal article" date="2018" name="Sci. Rep.">
        <title>Raphidocelis subcapitata (=Pseudokirchneriella subcapitata) provides an insight into genome evolution and environmental adaptations in the Sphaeropleales.</title>
        <authorList>
            <person name="Suzuki S."/>
            <person name="Yamaguchi H."/>
            <person name="Nakajima N."/>
            <person name="Kawachi M."/>
        </authorList>
    </citation>
    <scope>NUCLEOTIDE SEQUENCE [LARGE SCALE GENOMIC DNA]</scope>
    <source>
        <strain evidence="10 11">NIES-35</strain>
    </source>
</reference>
<dbReference type="EC" id="2.4.1.14" evidence="2"/>
<dbReference type="InterPro" id="IPR001296">
    <property type="entry name" value="Glyco_trans_1"/>
</dbReference>
<protein>
    <recommendedName>
        <fullName evidence="2">sucrose-phosphate synthase</fullName>
        <ecNumber evidence="2">2.4.1.14</ecNumber>
    </recommendedName>
</protein>
<feature type="compositionally biased region" description="Low complexity" evidence="7">
    <location>
        <begin position="1367"/>
        <end position="1377"/>
    </location>
</feature>
<accession>A0A2V0PD63</accession>
<dbReference type="PANTHER" id="PTHR46039">
    <property type="entry name" value="SUCROSE-PHOSPHATE SYNTHASE 3-RELATED"/>
    <property type="match status" value="1"/>
</dbReference>
<feature type="region of interest" description="Disordered" evidence="7">
    <location>
        <begin position="558"/>
        <end position="630"/>
    </location>
</feature>
<dbReference type="InterPro" id="IPR044161">
    <property type="entry name" value="SPS"/>
</dbReference>
<dbReference type="STRING" id="307507.A0A2V0PD63"/>
<keyword evidence="11" id="KW-1185">Reference proteome</keyword>
<evidence type="ECO:0000256" key="6">
    <source>
        <dbReference type="ARBA" id="ARBA00047471"/>
    </source>
</evidence>
<evidence type="ECO:0000256" key="4">
    <source>
        <dbReference type="ARBA" id="ARBA00022679"/>
    </source>
</evidence>
<dbReference type="Pfam" id="PF00534">
    <property type="entry name" value="Glycos_transf_1"/>
    <property type="match status" value="1"/>
</dbReference>
<dbReference type="FunCoup" id="A0A2V0PD63">
    <property type="interactions" value="231"/>
</dbReference>
<dbReference type="PANTHER" id="PTHR46039:SF5">
    <property type="entry name" value="SUCROSE-PHOSPHATE SYNTHASE 3-RELATED"/>
    <property type="match status" value="1"/>
</dbReference>
<evidence type="ECO:0000256" key="1">
    <source>
        <dbReference type="ARBA" id="ARBA00006530"/>
    </source>
</evidence>
<sequence length="1419" mass="142062">MASSLLNNAWVDQYLDALLSSGLSTEWARRAAAEAPAAPPELDAESNIAARYYLHQILALDEESIQQAWLKVRARSSARLAAERDARLEAICWRVWAMRRKAAAAAAASGDDAGGGGGGAESPGARSASDAEGALSEAADDDELARLFGVAPPQPPAAGEAAAPEAARVPLALRRLAIAPRGGAAAAAAAELLDADAAEGDGGAAAAAAAAASPTAQLPAGLAAGPSGLPAGLGANLGPDRVPKLYCVLISLHGLVRGDRMELGKDPDTGGQVKYVVELARALARHPAVHRVDLLTRLIADPKVDASYGRLEERLGEPPAGRGLLGGARIVRLACGPTGEYLRKEALWPYVREFADNALAHVTATLARLAAAGEGCELYAVHGHYADAGEAAALMSFTLGSDMVLTGHSLGRNKLDHLLKSRTMTRREIEATYAISRRIEGEERSLDAAALVFASTQQEVKEQWGLYDGYDPALERILSARPRSGRHVPRMAVIPPGLDFSNLKVGAPPDPWEQLSAGGACGPASAAASQPPTPGARSRRASAAGLPLPAGFGAAAADAAAGGAGGGSPPATPTGSAAASPRGGGARGGGGGGGGGGSPFLRDAPFPELAFPSSATGASPRGPVTPLPGGGSVGGGGLAVGQLGVAALGPGGVLAAAAAGSAFEDPPIWQEIFRFLRNPRKPVILAMSRPDAKKNIASLVRAYGESRGLREIANLVLVMGNRSAIDAMAPGSAKVLEGVLKLVDAYDLYGSVAYPKCHSQDDISDIYLLPHHTRGVFVNCALQEPFGLTLIEAAAHGVPVVATTHGGPVDIVATLKNGLLVDPTDTKAIGEALLRLLTDPSLWEACAGSGRERINAYSWSSHCIRALCTIEQEKAKAVQRRKTAMRSTYSADLDALAPDRLMLTAGSLAAADAAVGGGEGAAAAAAAPPAAASATAEAGAALLAAADGAPGSPQRSGASFSFEPLPPPAAPAAPVAPAASQDDSSVGVSSGGSPRTPAPLQPPPQPLSPRAGGSLDSRAFSAMLDASTLVHGALTAAEVARAMSPKGRYVVLLLDSRDTAARLAGLLARKGGRALAALASGSGATVGVGVASAYGLGDTLRLLLGGGGLGLGGIDFLITNCGAQIWHPAAAASAAAAAAASDDAAAAAACVPDEGYDAFVDASWDKISVRRVLAQMLAQRGLLAGLGGGGAAAGARGGGGGGAAPPVKVTADTETGAHHLLLTLRRTPAAAGAAAAAAPPQQPPPPALSPGDLSALVARVRKRFRAGGLRCQVVAQLESDGAARLHITPLRASRALALRYLAHRHGVEMRGLVVVSCARELAPPPPAGGPCPAAFAASDAEDLLAGALGALVVPPPPPPPPPPAPRAPDGAPADAAAPGGGAGAEAAEGPGAGQLLGGFPVDLSLYTHDGRLQVLTGLK</sequence>
<feature type="compositionally biased region" description="Low complexity" evidence="7">
    <location>
        <begin position="516"/>
        <end position="530"/>
    </location>
</feature>
<feature type="region of interest" description="Disordered" evidence="7">
    <location>
        <begin position="1354"/>
        <end position="1391"/>
    </location>
</feature>
<feature type="region of interest" description="Disordered" evidence="7">
    <location>
        <begin position="108"/>
        <end position="136"/>
    </location>
</feature>
<evidence type="ECO:0000313" key="11">
    <source>
        <dbReference type="Proteomes" id="UP000247498"/>
    </source>
</evidence>
<dbReference type="InterPro" id="IPR000368">
    <property type="entry name" value="Sucrose_synth_GT-B1"/>
</dbReference>
<evidence type="ECO:0000259" key="9">
    <source>
        <dbReference type="Pfam" id="PF00862"/>
    </source>
</evidence>
<feature type="domain" description="Glycosyl transferase family 1" evidence="8">
    <location>
        <begin position="670"/>
        <end position="852"/>
    </location>
</feature>
<evidence type="ECO:0000313" key="10">
    <source>
        <dbReference type="EMBL" id="GBF97791.1"/>
    </source>
</evidence>
<dbReference type="Gene3D" id="3.40.50.2000">
    <property type="entry name" value="Glycogen Phosphorylase B"/>
    <property type="match status" value="2"/>
</dbReference>
<feature type="region of interest" description="Disordered" evidence="7">
    <location>
        <begin position="1232"/>
        <end position="1251"/>
    </location>
</feature>
<keyword evidence="4" id="KW-0808">Transferase</keyword>
<dbReference type="InParanoid" id="A0A2V0PD63"/>
<feature type="compositionally biased region" description="Low complexity" evidence="7">
    <location>
        <begin position="122"/>
        <end position="136"/>
    </location>
</feature>
<keyword evidence="3" id="KW-0328">Glycosyltransferase</keyword>
<dbReference type="SUPFAM" id="SSF53756">
    <property type="entry name" value="UDP-Glycosyltransferase/glycogen phosphorylase"/>
    <property type="match status" value="2"/>
</dbReference>
<comment type="function">
    <text evidence="5">Plays a role in photosynthetic sucrose synthesis by catalyzing the rate-limiting step of sucrose biosynthesis from UDP-glucose and fructose- 6-phosphate. Involved in the regulation of carbon partitioning in the leaves of plants. May regulate the synthesis of sucrose and therefore play a major role as a limiting factor in the export of photoassimilates out of the leaf. Plays a role for sucrose availability that is essential for plant growth and fiber elongation.</text>
</comment>
<comment type="caution">
    <text evidence="10">The sequence shown here is derived from an EMBL/GenBank/DDBJ whole genome shotgun (WGS) entry which is preliminary data.</text>
</comment>
<evidence type="ECO:0000256" key="5">
    <source>
        <dbReference type="ARBA" id="ARBA00024883"/>
    </source>
</evidence>
<feature type="compositionally biased region" description="Pro residues" evidence="7">
    <location>
        <begin position="996"/>
        <end position="1007"/>
    </location>
</feature>
<dbReference type="EMBL" id="BDRX01000107">
    <property type="protein sequence ID" value="GBF97791.1"/>
    <property type="molecule type" value="Genomic_DNA"/>
</dbReference>
<evidence type="ECO:0000256" key="7">
    <source>
        <dbReference type="SAM" id="MobiDB-lite"/>
    </source>
</evidence>
<proteinExistence type="inferred from homology"/>
<organism evidence="10 11">
    <name type="scientific">Raphidocelis subcapitata</name>
    <dbReference type="NCBI Taxonomy" id="307507"/>
    <lineage>
        <taxon>Eukaryota</taxon>
        <taxon>Viridiplantae</taxon>
        <taxon>Chlorophyta</taxon>
        <taxon>core chlorophytes</taxon>
        <taxon>Chlorophyceae</taxon>
        <taxon>CS clade</taxon>
        <taxon>Sphaeropleales</taxon>
        <taxon>Selenastraceae</taxon>
        <taxon>Raphidocelis</taxon>
    </lineage>
</organism>
<feature type="compositionally biased region" description="Low complexity" evidence="7">
    <location>
        <begin position="972"/>
        <end position="995"/>
    </location>
</feature>
<evidence type="ECO:0000256" key="3">
    <source>
        <dbReference type="ARBA" id="ARBA00022676"/>
    </source>
</evidence>
<feature type="region of interest" description="Disordered" evidence="7">
    <location>
        <begin position="947"/>
        <end position="1014"/>
    </location>
</feature>
<feature type="compositionally biased region" description="Gly residues" evidence="7">
    <location>
        <begin position="112"/>
        <end position="121"/>
    </location>
</feature>
<evidence type="ECO:0000259" key="8">
    <source>
        <dbReference type="Pfam" id="PF00534"/>
    </source>
</evidence>